<accession>A0A2V3PTL1</accession>
<organism evidence="1 2">
    <name type="scientific">Dysgonomonas alginatilytica</name>
    <dbReference type="NCBI Taxonomy" id="1605892"/>
    <lineage>
        <taxon>Bacteria</taxon>
        <taxon>Pseudomonadati</taxon>
        <taxon>Bacteroidota</taxon>
        <taxon>Bacteroidia</taxon>
        <taxon>Bacteroidales</taxon>
        <taxon>Dysgonomonadaceae</taxon>
        <taxon>Dysgonomonas</taxon>
    </lineage>
</organism>
<evidence type="ECO:0000313" key="2">
    <source>
        <dbReference type="Proteomes" id="UP000247973"/>
    </source>
</evidence>
<dbReference type="Proteomes" id="UP000247973">
    <property type="component" value="Unassembled WGS sequence"/>
</dbReference>
<protein>
    <submittedName>
        <fullName evidence="1">Uncharacterized protein</fullName>
    </submittedName>
</protein>
<gene>
    <name evidence="1" type="ORF">CLV62_11963</name>
</gene>
<dbReference type="Pfam" id="PF19867">
    <property type="entry name" value="DUF6340"/>
    <property type="match status" value="1"/>
</dbReference>
<name>A0A2V3PTL1_9BACT</name>
<reference evidence="1 2" key="1">
    <citation type="submission" date="2018-03" db="EMBL/GenBank/DDBJ databases">
        <title>Genomic Encyclopedia of Archaeal and Bacterial Type Strains, Phase II (KMG-II): from individual species to whole genera.</title>
        <authorList>
            <person name="Goeker M."/>
        </authorList>
    </citation>
    <scope>NUCLEOTIDE SEQUENCE [LARGE SCALE GENOMIC DNA]</scope>
    <source>
        <strain evidence="1 2">DSM 100214</strain>
    </source>
</reference>
<dbReference type="AlphaFoldDB" id="A0A2V3PTL1"/>
<dbReference type="EMBL" id="QICL01000019">
    <property type="protein sequence ID" value="PXV62521.1"/>
    <property type="molecule type" value="Genomic_DNA"/>
</dbReference>
<sequence length="364" mass="41701">MTLSKATNRSLTLILPKSFLFLGLLSGLFVFTSCTSLDTLVVNVEKPAQITLPGNINNIVIVDNTVPQPEDIGHFEYRPGQESATPIQVRINDDVNYILAEALFEDIADKEYFDDVIFYEHPIREDNNFEEIWSLDPNLVKELCIANKADAVISIDRFLVSTASHEEDFDFGTTMKFLDLKMDIRFQVYSKDGETISPPLYINDSIYWTATYSQDRALSDTIPSREDAIKEAARYTAEKISDALSPYWSNELRWYFGDIKAANQKMTSNDWAGAMALWKSAYDKETKNVKKKARLASNIALAYELSDKLKDALRWITISCELFEETQETGVDRENLTRATSYKNDLMQRYNDFRLLDVRVKKSE</sequence>
<dbReference type="RefSeq" id="WP_110311432.1">
    <property type="nucleotide sequence ID" value="NZ_QICL01000019.1"/>
</dbReference>
<evidence type="ECO:0000313" key="1">
    <source>
        <dbReference type="EMBL" id="PXV62521.1"/>
    </source>
</evidence>
<proteinExistence type="predicted"/>
<dbReference type="OrthoDB" id="1115705at2"/>
<keyword evidence="2" id="KW-1185">Reference proteome</keyword>
<comment type="caution">
    <text evidence="1">The sequence shown here is derived from an EMBL/GenBank/DDBJ whole genome shotgun (WGS) entry which is preliminary data.</text>
</comment>
<dbReference type="InterPro" id="IPR045921">
    <property type="entry name" value="DUF6340"/>
</dbReference>
<dbReference type="PROSITE" id="PS51257">
    <property type="entry name" value="PROKAR_LIPOPROTEIN"/>
    <property type="match status" value="1"/>
</dbReference>